<dbReference type="PIRSF" id="PIRSF000137">
    <property type="entry name" value="Alcohol_oxidase"/>
    <property type="match status" value="1"/>
</dbReference>
<evidence type="ECO:0000256" key="3">
    <source>
        <dbReference type="ARBA" id="ARBA00022630"/>
    </source>
</evidence>
<protein>
    <submittedName>
        <fullName evidence="8">GMC family oxidoreductase N-terminal domain-containing protein</fullName>
    </submittedName>
</protein>
<keyword evidence="4 5" id="KW-0274">FAD</keyword>
<dbReference type="RefSeq" id="WP_241034731.1">
    <property type="nucleotide sequence ID" value="NZ_BAAAJF010000009.1"/>
</dbReference>
<dbReference type="PANTHER" id="PTHR11552">
    <property type="entry name" value="GLUCOSE-METHANOL-CHOLINE GMC OXIDOREDUCTASE"/>
    <property type="match status" value="1"/>
</dbReference>
<dbReference type="Gene3D" id="3.50.50.60">
    <property type="entry name" value="FAD/NAD(P)-binding domain"/>
    <property type="match status" value="1"/>
</dbReference>
<evidence type="ECO:0000313" key="9">
    <source>
        <dbReference type="Proteomes" id="UP001299970"/>
    </source>
</evidence>
<gene>
    <name evidence="8" type="ORF">MMF94_03300</name>
</gene>
<dbReference type="InterPro" id="IPR036188">
    <property type="entry name" value="FAD/NAD-bd_sf"/>
</dbReference>
<dbReference type="PROSITE" id="PS00623">
    <property type="entry name" value="GMC_OXRED_1"/>
    <property type="match status" value="1"/>
</dbReference>
<evidence type="ECO:0000256" key="2">
    <source>
        <dbReference type="ARBA" id="ARBA00010790"/>
    </source>
</evidence>
<evidence type="ECO:0000313" key="8">
    <source>
        <dbReference type="EMBL" id="MCH6164701.1"/>
    </source>
</evidence>
<accession>A0ABS9T829</accession>
<comment type="cofactor">
    <cofactor evidence="1">
        <name>FAD</name>
        <dbReference type="ChEBI" id="CHEBI:57692"/>
    </cofactor>
</comment>
<evidence type="ECO:0000259" key="6">
    <source>
        <dbReference type="PROSITE" id="PS00623"/>
    </source>
</evidence>
<dbReference type="Gene3D" id="3.30.560.10">
    <property type="entry name" value="Glucose Oxidase, domain 3"/>
    <property type="match status" value="1"/>
</dbReference>
<dbReference type="PROSITE" id="PS00624">
    <property type="entry name" value="GMC_OXRED_2"/>
    <property type="match status" value="1"/>
</dbReference>
<dbReference type="Pfam" id="PF00732">
    <property type="entry name" value="GMC_oxred_N"/>
    <property type="match status" value="1"/>
</dbReference>
<dbReference type="InterPro" id="IPR000172">
    <property type="entry name" value="GMC_OxRdtase_N"/>
</dbReference>
<dbReference type="Pfam" id="PF05199">
    <property type="entry name" value="GMC_oxred_C"/>
    <property type="match status" value="1"/>
</dbReference>
<reference evidence="8 9" key="1">
    <citation type="submission" date="2022-03" db="EMBL/GenBank/DDBJ databases">
        <title>Pseudonocardia alaer sp. nov., a novel actinomycete isolated from reed forest soil.</title>
        <authorList>
            <person name="Wang L."/>
        </authorList>
    </citation>
    <scope>NUCLEOTIDE SEQUENCE [LARGE SCALE GENOMIC DNA]</scope>
    <source>
        <strain evidence="8 9">Y-16303</strain>
    </source>
</reference>
<keyword evidence="3 5" id="KW-0285">Flavoprotein</keyword>
<dbReference type="EMBL" id="JAKXMK010000003">
    <property type="protein sequence ID" value="MCH6164701.1"/>
    <property type="molecule type" value="Genomic_DNA"/>
</dbReference>
<keyword evidence="9" id="KW-1185">Reference proteome</keyword>
<comment type="caution">
    <text evidence="8">The sequence shown here is derived from an EMBL/GenBank/DDBJ whole genome shotgun (WGS) entry which is preliminary data.</text>
</comment>
<feature type="domain" description="Glucose-methanol-choline oxidoreductase N-terminal" evidence="7">
    <location>
        <begin position="262"/>
        <end position="276"/>
    </location>
</feature>
<name>A0ABS9T829_9PSEU</name>
<proteinExistence type="inferred from homology"/>
<dbReference type="PANTHER" id="PTHR11552:SF147">
    <property type="entry name" value="CHOLINE DEHYDROGENASE, MITOCHONDRIAL"/>
    <property type="match status" value="1"/>
</dbReference>
<dbReference type="InterPro" id="IPR012132">
    <property type="entry name" value="GMC_OxRdtase"/>
</dbReference>
<evidence type="ECO:0000256" key="1">
    <source>
        <dbReference type="ARBA" id="ARBA00001974"/>
    </source>
</evidence>
<organism evidence="8 9">
    <name type="scientific">Pseudonocardia alaniniphila</name>
    <dbReference type="NCBI Taxonomy" id="75291"/>
    <lineage>
        <taxon>Bacteria</taxon>
        <taxon>Bacillati</taxon>
        <taxon>Actinomycetota</taxon>
        <taxon>Actinomycetes</taxon>
        <taxon>Pseudonocardiales</taxon>
        <taxon>Pseudonocardiaceae</taxon>
        <taxon>Pseudonocardia</taxon>
    </lineage>
</organism>
<dbReference type="Proteomes" id="UP001299970">
    <property type="component" value="Unassembled WGS sequence"/>
</dbReference>
<evidence type="ECO:0000256" key="5">
    <source>
        <dbReference type="RuleBase" id="RU003968"/>
    </source>
</evidence>
<feature type="domain" description="Glucose-methanol-choline oxidoreductase N-terminal" evidence="6">
    <location>
        <begin position="90"/>
        <end position="113"/>
    </location>
</feature>
<comment type="similarity">
    <text evidence="2 5">Belongs to the GMC oxidoreductase family.</text>
</comment>
<dbReference type="SUPFAM" id="SSF54373">
    <property type="entry name" value="FAD-linked reductases, C-terminal domain"/>
    <property type="match status" value="1"/>
</dbReference>
<evidence type="ECO:0000256" key="4">
    <source>
        <dbReference type="ARBA" id="ARBA00022827"/>
    </source>
</evidence>
<dbReference type="SUPFAM" id="SSF51905">
    <property type="entry name" value="FAD/NAD(P)-binding domain"/>
    <property type="match status" value="1"/>
</dbReference>
<sequence>MHSEEGLVVGAPVRRYDVIVVGAGTAGCVLASRLSEDADARVLLLEAGGREPLAAAADPRAWPSLAGTSMDWGNESVDAPGIGRVALTRGRALGGSSAINALSFIRGHRASYDAWVTAGANGWGFTDLLPYFMRSEHAAGRDPAVRGRNGPLRLWSPTSPHPLTEAALEAARQVGHPIADDIDSGLEEGFGWAEYTIVDGRRESAADAYLRPALDRPNLDVVTDALVHRLLFSAERCTGVEYSVGGDTVTVQSGGEVVLTAGAIGTPQLLMLSGIGPQAHLREFGIDVLADLPGVGANFHDHPMSGIVYRSVQPVVASTSNGGGEAKGTMRSAAAAPWPDLQLFCAIAPLLNDKVPGPERGAGYTITVSLMAPFSRGSVRLAGAVPGSAPVIDPGYYTDSRDLDAAVEGLRAARELGNAPAFASWRGEEAQPGTDVQGDAELRAYLRRSLHSYYHYAGTCRMGTDDDAVVDPELRVRGVEGLRVADASVMPTPVNANTNATVYAIAERAAELVRS</sequence>
<dbReference type="InterPro" id="IPR007867">
    <property type="entry name" value="GMC_OxRtase_C"/>
</dbReference>
<evidence type="ECO:0000259" key="7">
    <source>
        <dbReference type="PROSITE" id="PS00624"/>
    </source>
</evidence>